<dbReference type="PANTHER" id="PTHR34835:SF90">
    <property type="entry name" value="AMINOTRANSFERASE-LIKE PLANT MOBILE DOMAIN-CONTAINING PROTEIN"/>
    <property type="match status" value="1"/>
</dbReference>
<accession>A0A2U1QL28</accession>
<organism evidence="1 2">
    <name type="scientific">Artemisia annua</name>
    <name type="common">Sweet wormwood</name>
    <dbReference type="NCBI Taxonomy" id="35608"/>
    <lineage>
        <taxon>Eukaryota</taxon>
        <taxon>Viridiplantae</taxon>
        <taxon>Streptophyta</taxon>
        <taxon>Embryophyta</taxon>
        <taxon>Tracheophyta</taxon>
        <taxon>Spermatophyta</taxon>
        <taxon>Magnoliopsida</taxon>
        <taxon>eudicotyledons</taxon>
        <taxon>Gunneridae</taxon>
        <taxon>Pentapetalae</taxon>
        <taxon>asterids</taxon>
        <taxon>campanulids</taxon>
        <taxon>Asterales</taxon>
        <taxon>Asteraceae</taxon>
        <taxon>Asteroideae</taxon>
        <taxon>Anthemideae</taxon>
        <taxon>Artemisiinae</taxon>
        <taxon>Artemisia</taxon>
    </lineage>
</organism>
<comment type="caution">
    <text evidence="1">The sequence shown here is derived from an EMBL/GenBank/DDBJ whole genome shotgun (WGS) entry which is preliminary data.</text>
</comment>
<protein>
    <submittedName>
        <fullName evidence="1">Uncharacterized protein</fullName>
    </submittedName>
</protein>
<dbReference type="Proteomes" id="UP000245207">
    <property type="component" value="Unassembled WGS sequence"/>
</dbReference>
<gene>
    <name evidence="1" type="ORF">CTI12_AA012210</name>
</gene>
<name>A0A2U1QL28_ARTAN</name>
<reference evidence="1 2" key="1">
    <citation type="journal article" date="2018" name="Mol. Plant">
        <title>The genome of Artemisia annua provides insight into the evolution of Asteraceae family and artemisinin biosynthesis.</title>
        <authorList>
            <person name="Shen Q."/>
            <person name="Zhang L."/>
            <person name="Liao Z."/>
            <person name="Wang S."/>
            <person name="Yan T."/>
            <person name="Shi P."/>
            <person name="Liu M."/>
            <person name="Fu X."/>
            <person name="Pan Q."/>
            <person name="Wang Y."/>
            <person name="Lv Z."/>
            <person name="Lu X."/>
            <person name="Zhang F."/>
            <person name="Jiang W."/>
            <person name="Ma Y."/>
            <person name="Chen M."/>
            <person name="Hao X."/>
            <person name="Li L."/>
            <person name="Tang Y."/>
            <person name="Lv G."/>
            <person name="Zhou Y."/>
            <person name="Sun X."/>
            <person name="Brodelius P.E."/>
            <person name="Rose J.K.C."/>
            <person name="Tang K."/>
        </authorList>
    </citation>
    <scope>NUCLEOTIDE SEQUENCE [LARGE SCALE GENOMIC DNA]</scope>
    <source>
        <strain evidence="2">cv. Huhao1</strain>
        <tissue evidence="1">Leaf</tissue>
    </source>
</reference>
<evidence type="ECO:0000313" key="2">
    <source>
        <dbReference type="Proteomes" id="UP000245207"/>
    </source>
</evidence>
<proteinExistence type="predicted"/>
<keyword evidence="2" id="KW-1185">Reference proteome</keyword>
<dbReference type="EMBL" id="PKPP01000054">
    <property type="protein sequence ID" value="PWA98693.1"/>
    <property type="molecule type" value="Genomic_DNA"/>
</dbReference>
<dbReference type="PANTHER" id="PTHR34835">
    <property type="entry name" value="OS07G0283600 PROTEIN-RELATED"/>
    <property type="match status" value="1"/>
</dbReference>
<sequence>MGFESLLENNFKINTTPTKLGYWVVDQFDPETCIIKMGDGRAILITLKMIQEMLGILMGEIAVTQVRFATTEYPLIVKWRHTYDYPDDRFYLKSVVEKLLIEHHTGLEFKLNFLIVIISILRDCITNGTVNQKFIQCIENEEDIRNMDWCTHQQSLTSSTGPGM</sequence>
<evidence type="ECO:0000313" key="1">
    <source>
        <dbReference type="EMBL" id="PWA98693.1"/>
    </source>
</evidence>
<dbReference type="AlphaFoldDB" id="A0A2U1QL28"/>
<dbReference type="OrthoDB" id="1749738at2759"/>